<evidence type="ECO:0000256" key="12">
    <source>
        <dbReference type="ARBA" id="ARBA00029757"/>
    </source>
</evidence>
<comment type="similarity">
    <text evidence="13">Belongs to the LpxK family.</text>
</comment>
<dbReference type="GO" id="GO:0009244">
    <property type="term" value="P:lipopolysaccharide core region biosynthetic process"/>
    <property type="evidence" value="ECO:0007669"/>
    <property type="project" value="TreeGrafter"/>
</dbReference>
<dbReference type="AlphaFoldDB" id="A0A6L5JZF0"/>
<dbReference type="EC" id="2.7.1.130" evidence="3 13"/>
<dbReference type="SUPFAM" id="SSF52540">
    <property type="entry name" value="P-loop containing nucleoside triphosphate hydrolases"/>
    <property type="match status" value="1"/>
</dbReference>
<keyword evidence="7 13" id="KW-0808">Transferase</keyword>
<evidence type="ECO:0000256" key="7">
    <source>
        <dbReference type="ARBA" id="ARBA00022679"/>
    </source>
</evidence>
<keyword evidence="10 13" id="KW-0067">ATP-binding</keyword>
<dbReference type="GO" id="GO:0009245">
    <property type="term" value="P:lipid A biosynthetic process"/>
    <property type="evidence" value="ECO:0007669"/>
    <property type="project" value="UniProtKB-UniRule"/>
</dbReference>
<name>A0A6L5JZF0_RHOTE</name>
<keyword evidence="9 13" id="KW-0418">Kinase</keyword>
<evidence type="ECO:0000256" key="4">
    <source>
        <dbReference type="ARBA" id="ARBA00016436"/>
    </source>
</evidence>
<evidence type="ECO:0000256" key="1">
    <source>
        <dbReference type="ARBA" id="ARBA00002274"/>
    </source>
</evidence>
<comment type="caution">
    <text evidence="14">The sequence shown here is derived from an EMBL/GenBank/DDBJ whole genome shotgun (WGS) entry which is preliminary data.</text>
</comment>
<dbReference type="UniPathway" id="UPA00359">
    <property type="reaction ID" value="UER00482"/>
</dbReference>
<proteinExistence type="inferred from homology"/>
<dbReference type="InterPro" id="IPR027417">
    <property type="entry name" value="P-loop_NTPase"/>
</dbReference>
<evidence type="ECO:0000256" key="2">
    <source>
        <dbReference type="ARBA" id="ARBA00004870"/>
    </source>
</evidence>
<comment type="function">
    <text evidence="1 13">Transfers the gamma-phosphate of ATP to the 4'-position of a tetraacyldisaccharide 1-phosphate intermediate (termed DS-1-P) to form tetraacyldisaccharide 1,4'-bis-phosphate (lipid IVA).</text>
</comment>
<dbReference type="NCBIfam" id="TIGR00682">
    <property type="entry name" value="lpxK"/>
    <property type="match status" value="1"/>
</dbReference>
<dbReference type="PANTHER" id="PTHR42724:SF1">
    <property type="entry name" value="TETRAACYLDISACCHARIDE 4'-KINASE, MITOCHONDRIAL-RELATED"/>
    <property type="match status" value="1"/>
</dbReference>
<evidence type="ECO:0000256" key="5">
    <source>
        <dbReference type="ARBA" id="ARBA00022516"/>
    </source>
</evidence>
<evidence type="ECO:0000256" key="6">
    <source>
        <dbReference type="ARBA" id="ARBA00022556"/>
    </source>
</evidence>
<organism evidence="14 15">
    <name type="scientific">Rhodocyclus tenuis</name>
    <name type="common">Rhodospirillum tenue</name>
    <dbReference type="NCBI Taxonomy" id="1066"/>
    <lineage>
        <taxon>Bacteria</taxon>
        <taxon>Pseudomonadati</taxon>
        <taxon>Pseudomonadota</taxon>
        <taxon>Betaproteobacteria</taxon>
        <taxon>Rhodocyclales</taxon>
        <taxon>Rhodocyclaceae</taxon>
        <taxon>Rhodocyclus</taxon>
    </lineage>
</organism>
<keyword evidence="6 13" id="KW-0441">Lipid A biosynthesis</keyword>
<evidence type="ECO:0000256" key="13">
    <source>
        <dbReference type="HAMAP-Rule" id="MF_00409"/>
    </source>
</evidence>
<dbReference type="PANTHER" id="PTHR42724">
    <property type="entry name" value="TETRAACYLDISACCHARIDE 4'-KINASE"/>
    <property type="match status" value="1"/>
</dbReference>
<dbReference type="GO" id="GO:0005886">
    <property type="term" value="C:plasma membrane"/>
    <property type="evidence" value="ECO:0007669"/>
    <property type="project" value="TreeGrafter"/>
</dbReference>
<accession>A0A6L5JZF0</accession>
<dbReference type="Proteomes" id="UP000480275">
    <property type="component" value="Unassembled WGS sequence"/>
</dbReference>
<keyword evidence="11 13" id="KW-0443">Lipid metabolism</keyword>
<dbReference type="EMBL" id="WIXJ01000006">
    <property type="protein sequence ID" value="MQY52034.1"/>
    <property type="molecule type" value="Genomic_DNA"/>
</dbReference>
<dbReference type="Pfam" id="PF02606">
    <property type="entry name" value="LpxK"/>
    <property type="match status" value="1"/>
</dbReference>
<comment type="pathway">
    <text evidence="2 13">Glycolipid biosynthesis; lipid IV(A) biosynthesis; lipid IV(A) from (3R)-3-hydroxytetradecanoyl-[acyl-carrier-protein] and UDP-N-acetyl-alpha-D-glucosamine: step 6/6.</text>
</comment>
<gene>
    <name evidence="13" type="primary">lpxK</name>
    <name evidence="14" type="ORF">GHK24_09630</name>
</gene>
<keyword evidence="8 13" id="KW-0547">Nucleotide-binding</keyword>
<sequence length="364" mass="38706">MALSLVQRLPRWWYQRQPAPALLPFLPVTWLFQRLVARRRAQFLAGRRVSVRLPVPVVVVGNLTVGGSGKTPVTLWLVEQLRQAGWHPGVVSRGYGGRAAGVRAASADDATATGDEPALLVRRSGVPVFVGQDRVAAAQALLAAHPECDVLVADDGMQHYRLRRDVEIAVFDSRGAGNGRMLPVGPLREPLSRLNECTAVVWNGAPEPLAARAACGLPQFAMTLTGSTFRALADPARHCAAADLAALCGGRPLYALAGIGDPQRFFRHLEVLGLVFAPRAFPDHHLYSPADLAFARDGVLLMTEKDAVKCAALLPAAAPAVTGHASSALPESWVLPVDADITSAPGAPGLLDLILEKFNGRPPA</sequence>
<evidence type="ECO:0000256" key="3">
    <source>
        <dbReference type="ARBA" id="ARBA00012071"/>
    </source>
</evidence>
<dbReference type="HAMAP" id="MF_00409">
    <property type="entry name" value="LpxK"/>
    <property type="match status" value="1"/>
</dbReference>
<dbReference type="GO" id="GO:0009029">
    <property type="term" value="F:lipid-A 4'-kinase activity"/>
    <property type="evidence" value="ECO:0007669"/>
    <property type="project" value="UniProtKB-UniRule"/>
</dbReference>
<evidence type="ECO:0000313" key="14">
    <source>
        <dbReference type="EMBL" id="MQY52034.1"/>
    </source>
</evidence>
<dbReference type="GO" id="GO:0005524">
    <property type="term" value="F:ATP binding"/>
    <property type="evidence" value="ECO:0007669"/>
    <property type="project" value="UniProtKB-UniRule"/>
</dbReference>
<dbReference type="OrthoDB" id="9766423at2"/>
<protein>
    <recommendedName>
        <fullName evidence="4 13">Tetraacyldisaccharide 4'-kinase</fullName>
        <ecNumber evidence="3 13">2.7.1.130</ecNumber>
    </recommendedName>
    <alternativeName>
        <fullName evidence="12 13">Lipid A 4'-kinase</fullName>
    </alternativeName>
</protein>
<evidence type="ECO:0000256" key="11">
    <source>
        <dbReference type="ARBA" id="ARBA00023098"/>
    </source>
</evidence>
<dbReference type="InterPro" id="IPR003758">
    <property type="entry name" value="LpxK"/>
</dbReference>
<evidence type="ECO:0000256" key="8">
    <source>
        <dbReference type="ARBA" id="ARBA00022741"/>
    </source>
</evidence>
<reference evidence="14 15" key="1">
    <citation type="submission" date="2019-10" db="EMBL/GenBank/DDBJ databases">
        <title>Whole-genome sequence of the purple nonsulfur photosynthetic bacterium Rhodocyclus tenuis.</title>
        <authorList>
            <person name="Kyndt J.A."/>
            <person name="Meyer T.E."/>
        </authorList>
    </citation>
    <scope>NUCLEOTIDE SEQUENCE [LARGE SCALE GENOMIC DNA]</scope>
    <source>
        <strain evidence="14 15">DSM 110</strain>
    </source>
</reference>
<evidence type="ECO:0000256" key="9">
    <source>
        <dbReference type="ARBA" id="ARBA00022777"/>
    </source>
</evidence>
<feature type="binding site" evidence="13">
    <location>
        <begin position="64"/>
        <end position="71"/>
    </location>
    <ligand>
        <name>ATP</name>
        <dbReference type="ChEBI" id="CHEBI:30616"/>
    </ligand>
</feature>
<comment type="catalytic activity">
    <reaction evidence="13">
        <text>a lipid A disaccharide + ATP = a lipid IVA + ADP + H(+)</text>
        <dbReference type="Rhea" id="RHEA:67840"/>
        <dbReference type="ChEBI" id="CHEBI:15378"/>
        <dbReference type="ChEBI" id="CHEBI:30616"/>
        <dbReference type="ChEBI" id="CHEBI:176343"/>
        <dbReference type="ChEBI" id="CHEBI:176425"/>
        <dbReference type="ChEBI" id="CHEBI:456216"/>
        <dbReference type="EC" id="2.7.1.130"/>
    </reaction>
</comment>
<keyword evidence="5 13" id="KW-0444">Lipid biosynthesis</keyword>
<evidence type="ECO:0000313" key="15">
    <source>
        <dbReference type="Proteomes" id="UP000480275"/>
    </source>
</evidence>
<evidence type="ECO:0000256" key="10">
    <source>
        <dbReference type="ARBA" id="ARBA00022840"/>
    </source>
</evidence>